<accession>A0A0B6ZD08</accession>
<sequence>MWTSSLPELKTIPALKSECKKLIFQLDWRVPKPENYPLFFHYMSSTDKCPCRTG</sequence>
<dbReference type="EMBL" id="HACG01018891">
    <property type="protein sequence ID" value="CEK65756.1"/>
    <property type="molecule type" value="Transcribed_RNA"/>
</dbReference>
<reference evidence="1" key="1">
    <citation type="submission" date="2014-12" db="EMBL/GenBank/DDBJ databases">
        <title>Insight into the proteome of Arion vulgaris.</title>
        <authorList>
            <person name="Aradska J."/>
            <person name="Bulat T."/>
            <person name="Smidak R."/>
            <person name="Sarate P."/>
            <person name="Gangsoo J."/>
            <person name="Sialana F."/>
            <person name="Bilban M."/>
            <person name="Lubec G."/>
        </authorList>
    </citation>
    <scope>NUCLEOTIDE SEQUENCE</scope>
    <source>
        <tissue evidence="1">Skin</tissue>
    </source>
</reference>
<evidence type="ECO:0000313" key="1">
    <source>
        <dbReference type="EMBL" id="CEK65756.1"/>
    </source>
</evidence>
<feature type="non-terminal residue" evidence="1">
    <location>
        <position position="54"/>
    </location>
</feature>
<proteinExistence type="predicted"/>
<organism evidence="1">
    <name type="scientific">Arion vulgaris</name>
    <dbReference type="NCBI Taxonomy" id="1028688"/>
    <lineage>
        <taxon>Eukaryota</taxon>
        <taxon>Metazoa</taxon>
        <taxon>Spiralia</taxon>
        <taxon>Lophotrochozoa</taxon>
        <taxon>Mollusca</taxon>
        <taxon>Gastropoda</taxon>
        <taxon>Heterobranchia</taxon>
        <taxon>Euthyneura</taxon>
        <taxon>Panpulmonata</taxon>
        <taxon>Eupulmonata</taxon>
        <taxon>Stylommatophora</taxon>
        <taxon>Helicina</taxon>
        <taxon>Arionoidea</taxon>
        <taxon>Arionidae</taxon>
        <taxon>Arion</taxon>
    </lineage>
</organism>
<name>A0A0B6ZD08_9EUPU</name>
<protein>
    <submittedName>
        <fullName evidence="1">Uncharacterized protein</fullName>
    </submittedName>
</protein>
<dbReference type="AlphaFoldDB" id="A0A0B6ZD08"/>
<gene>
    <name evidence="1" type="primary">ORF56164</name>
</gene>